<evidence type="ECO:0000256" key="2">
    <source>
        <dbReference type="SAM" id="SignalP"/>
    </source>
</evidence>
<feature type="compositionally biased region" description="Polar residues" evidence="1">
    <location>
        <begin position="422"/>
        <end position="438"/>
    </location>
</feature>
<dbReference type="AlphaFoldDB" id="A0A9P7B232"/>
<feature type="compositionally biased region" description="Low complexity" evidence="1">
    <location>
        <begin position="355"/>
        <end position="368"/>
    </location>
</feature>
<dbReference type="EMBL" id="PUHR01000354">
    <property type="protein sequence ID" value="KAG0654271.1"/>
    <property type="molecule type" value="Genomic_DNA"/>
</dbReference>
<accession>A0A9P7B232</accession>
<feature type="region of interest" description="Disordered" evidence="1">
    <location>
        <begin position="285"/>
        <end position="317"/>
    </location>
</feature>
<feature type="region of interest" description="Disordered" evidence="1">
    <location>
        <begin position="422"/>
        <end position="453"/>
    </location>
</feature>
<dbReference type="OrthoDB" id="4071849at2759"/>
<comment type="caution">
    <text evidence="3">The sequence shown here is derived from an EMBL/GenBank/DDBJ whole genome shotgun (WGS) entry which is preliminary data.</text>
</comment>
<evidence type="ECO:0008006" key="5">
    <source>
        <dbReference type="Google" id="ProtNLM"/>
    </source>
</evidence>
<feature type="signal peptide" evidence="2">
    <location>
        <begin position="1"/>
        <end position="21"/>
    </location>
</feature>
<organism evidence="3 4">
    <name type="scientific">Maudiozyma exigua</name>
    <name type="common">Yeast</name>
    <name type="synonym">Kazachstania exigua</name>
    <dbReference type="NCBI Taxonomy" id="34358"/>
    <lineage>
        <taxon>Eukaryota</taxon>
        <taxon>Fungi</taxon>
        <taxon>Dikarya</taxon>
        <taxon>Ascomycota</taxon>
        <taxon>Saccharomycotina</taxon>
        <taxon>Saccharomycetes</taxon>
        <taxon>Saccharomycetales</taxon>
        <taxon>Saccharomycetaceae</taxon>
        <taxon>Maudiozyma</taxon>
    </lineage>
</organism>
<evidence type="ECO:0000256" key="1">
    <source>
        <dbReference type="SAM" id="MobiDB-lite"/>
    </source>
</evidence>
<feature type="compositionally biased region" description="Polar residues" evidence="1">
    <location>
        <begin position="372"/>
        <end position="381"/>
    </location>
</feature>
<evidence type="ECO:0000313" key="4">
    <source>
        <dbReference type="Proteomes" id="UP000750334"/>
    </source>
</evidence>
<reference evidence="3 4" key="1">
    <citation type="submission" date="2020-11" db="EMBL/GenBank/DDBJ databases">
        <title>Kefir isolates.</title>
        <authorList>
            <person name="Marcisauskas S."/>
            <person name="Kim Y."/>
            <person name="Blasche S."/>
        </authorList>
    </citation>
    <scope>NUCLEOTIDE SEQUENCE [LARGE SCALE GENOMIC DNA]</scope>
    <source>
        <strain evidence="3 4">OG2</strain>
    </source>
</reference>
<protein>
    <recommendedName>
        <fullName evidence="5">Flo11 domain-containing protein</fullName>
    </recommendedName>
</protein>
<evidence type="ECO:0000313" key="3">
    <source>
        <dbReference type="EMBL" id="KAG0654271.1"/>
    </source>
</evidence>
<name>A0A9P7B232_MAUEX</name>
<feature type="chain" id="PRO_5040182906" description="Flo11 domain-containing protein" evidence="2">
    <location>
        <begin position="22"/>
        <end position="623"/>
    </location>
</feature>
<proteinExistence type="predicted"/>
<keyword evidence="2" id="KW-0732">Signal</keyword>
<dbReference type="Proteomes" id="UP000750334">
    <property type="component" value="Unassembled WGS sequence"/>
</dbReference>
<keyword evidence="4" id="KW-1185">Reference proteome</keyword>
<feature type="region of interest" description="Disordered" evidence="1">
    <location>
        <begin position="355"/>
        <end position="381"/>
    </location>
</feature>
<gene>
    <name evidence="3" type="ORF">C6P45_003460</name>
</gene>
<sequence length="623" mass="67647">MTRSLVVHTFLILVSYTLVSSALVQTENLGQLDLHPGFAARLYTTSLTSPEDFDSRPDYLKNREFLTDGQLISQNVITSFEGQWVRCYQNDMFGLFRDQRNVILEMRGYLKAPDDGVFSVSVGMDSIFDEYGNFKSQFNRGYWIIKNSVSLNQTADGFICSYNSSGVKYTGIVTDYECLTYCIPPLPEAGSVLVSKDQYYPVVSYSYLGGDSLSALWTFNIDGGGSYNLEDYFFYDLNDDFAADDKNLNAEFPDACPQFHEQIFSSEVFSKPSTIYTNGCPVTSTSSWVPPVSSVPSSSATPTLTESNSSLSSDSSSSITLSSTESSSSTSLISQISSLSDTLSTYSSLVSSSSLDISLPSSDSYSIHSRTESQTASVNSSIQSIETGSNVVTETSSSSEILSGSNLELSSFIVDAGKPIYTSNGTTPNSQGHTQISRPTLMKSSSTVKVKTSKNNDDFSTTVITESETDTYTTTTCPEIEHKSSRDTSHSSLLVSNVHSELTSSEAVLLSTQNRATNGVIKTTVGRSEPTITYSECASCNYLQEIGARISETENKSTESSFRSTYETEHTQSSDFMAGVLASGAVISSGQSTSVALQAFPDEGHFSTYQPLLLVIAILMTFL</sequence>